<keyword evidence="1" id="KW-0966">Cell projection</keyword>
<dbReference type="InterPro" id="IPR036679">
    <property type="entry name" value="FlgN-like_sf"/>
</dbReference>
<reference evidence="1" key="1">
    <citation type="submission" date="2020-09" db="EMBL/GenBank/DDBJ databases">
        <title>Genome seq and assembly of Limnohabitants sp.</title>
        <authorList>
            <person name="Chhetri G."/>
        </authorList>
    </citation>
    <scope>NUCLEOTIDE SEQUENCE</scope>
    <source>
        <strain evidence="1">JUR4</strain>
    </source>
</reference>
<name>A0A927FFY3_9BURK</name>
<keyword evidence="2" id="KW-1185">Reference proteome</keyword>
<dbReference type="EMBL" id="JACYFT010000001">
    <property type="protein sequence ID" value="MBD8048940.1"/>
    <property type="molecule type" value="Genomic_DNA"/>
</dbReference>
<evidence type="ECO:0000313" key="2">
    <source>
        <dbReference type="Proteomes" id="UP000647424"/>
    </source>
</evidence>
<comment type="caution">
    <text evidence="1">The sequence shown here is derived from an EMBL/GenBank/DDBJ whole genome shotgun (WGS) entry which is preliminary data.</text>
</comment>
<dbReference type="Proteomes" id="UP000647424">
    <property type="component" value="Unassembled WGS sequence"/>
</dbReference>
<dbReference type="SUPFAM" id="SSF140566">
    <property type="entry name" value="FlgN-like"/>
    <property type="match status" value="1"/>
</dbReference>
<dbReference type="GO" id="GO:0044780">
    <property type="term" value="P:bacterial-type flagellum assembly"/>
    <property type="evidence" value="ECO:0007669"/>
    <property type="project" value="InterPro"/>
</dbReference>
<organism evidence="1 2">
    <name type="scientific">Limnohabitans radicicola</name>
    <dbReference type="NCBI Taxonomy" id="2771427"/>
    <lineage>
        <taxon>Bacteria</taxon>
        <taxon>Pseudomonadati</taxon>
        <taxon>Pseudomonadota</taxon>
        <taxon>Betaproteobacteria</taxon>
        <taxon>Burkholderiales</taxon>
        <taxon>Comamonadaceae</taxon>
        <taxon>Limnohabitans</taxon>
    </lineage>
</organism>
<protein>
    <submittedName>
        <fullName evidence="1">Flagellar export chaperone FlgN</fullName>
    </submittedName>
</protein>
<dbReference type="AlphaFoldDB" id="A0A927FFY3"/>
<gene>
    <name evidence="1" type="primary">flgN</name>
    <name evidence="1" type="ORF">IC609_00165</name>
</gene>
<keyword evidence="1" id="KW-0282">Flagellum</keyword>
<dbReference type="RefSeq" id="WP_191817451.1">
    <property type="nucleotide sequence ID" value="NZ_JACYFT010000001.1"/>
</dbReference>
<sequence length="140" mass="15877">MTEDLRMAEVLPEVGLAHAEPLTQRLQALLELEFEALKVRDLPRFEELQAEKNSVLEQLSALAQWATAQASVPQAWEDQQVLLRACREAHLRNIQLMQRQLQAVRGALQALQGQEAATVDLYDRLGRMSRPQGTWSQHLA</sequence>
<proteinExistence type="predicted"/>
<keyword evidence="1" id="KW-0969">Cilium</keyword>
<accession>A0A927FFY3</accession>
<evidence type="ECO:0000313" key="1">
    <source>
        <dbReference type="EMBL" id="MBD8048940.1"/>
    </source>
</evidence>